<proteinExistence type="predicted"/>
<reference evidence="2 3" key="1">
    <citation type="journal article" date="2021" name="Environ. Microbiol.">
        <title>Gene family expansions and transcriptome signatures uncover fungal adaptations to wood decay.</title>
        <authorList>
            <person name="Hage H."/>
            <person name="Miyauchi S."/>
            <person name="Viragh M."/>
            <person name="Drula E."/>
            <person name="Min B."/>
            <person name="Chaduli D."/>
            <person name="Navarro D."/>
            <person name="Favel A."/>
            <person name="Norest M."/>
            <person name="Lesage-Meessen L."/>
            <person name="Balint B."/>
            <person name="Merenyi Z."/>
            <person name="de Eugenio L."/>
            <person name="Morin E."/>
            <person name="Martinez A.T."/>
            <person name="Baldrian P."/>
            <person name="Stursova M."/>
            <person name="Martinez M.J."/>
            <person name="Novotny C."/>
            <person name="Magnuson J.K."/>
            <person name="Spatafora J.W."/>
            <person name="Maurice S."/>
            <person name="Pangilinan J."/>
            <person name="Andreopoulos W."/>
            <person name="LaButti K."/>
            <person name="Hundley H."/>
            <person name="Na H."/>
            <person name="Kuo A."/>
            <person name="Barry K."/>
            <person name="Lipzen A."/>
            <person name="Henrissat B."/>
            <person name="Riley R."/>
            <person name="Ahrendt S."/>
            <person name="Nagy L.G."/>
            <person name="Grigoriev I.V."/>
            <person name="Martin F."/>
            <person name="Rosso M.N."/>
        </authorList>
    </citation>
    <scope>NUCLEOTIDE SEQUENCE [LARGE SCALE GENOMIC DNA]</scope>
    <source>
        <strain evidence="2 3">CIRM-BRFM 1785</strain>
    </source>
</reference>
<evidence type="ECO:0000313" key="2">
    <source>
        <dbReference type="EMBL" id="KAH9833208.1"/>
    </source>
</evidence>
<accession>A0ABQ8K7S8</accession>
<feature type="compositionally biased region" description="Basic and acidic residues" evidence="1">
    <location>
        <begin position="253"/>
        <end position="275"/>
    </location>
</feature>
<feature type="region of interest" description="Disordered" evidence="1">
    <location>
        <begin position="316"/>
        <end position="338"/>
    </location>
</feature>
<dbReference type="Proteomes" id="UP000814176">
    <property type="component" value="Unassembled WGS sequence"/>
</dbReference>
<organism evidence="2 3">
    <name type="scientific">Rhodofomes roseus</name>
    <dbReference type="NCBI Taxonomy" id="34475"/>
    <lineage>
        <taxon>Eukaryota</taxon>
        <taxon>Fungi</taxon>
        <taxon>Dikarya</taxon>
        <taxon>Basidiomycota</taxon>
        <taxon>Agaricomycotina</taxon>
        <taxon>Agaricomycetes</taxon>
        <taxon>Polyporales</taxon>
        <taxon>Rhodofomes</taxon>
    </lineage>
</organism>
<gene>
    <name evidence="2" type="ORF">C8Q71DRAFT_909674</name>
</gene>
<evidence type="ECO:0000313" key="3">
    <source>
        <dbReference type="Proteomes" id="UP000814176"/>
    </source>
</evidence>
<dbReference type="RefSeq" id="XP_047775974.1">
    <property type="nucleotide sequence ID" value="XM_047929055.1"/>
</dbReference>
<sequence>MGYRISLNRDSVDDVYIRCYCAVGYSDPAHYYQLSFASMRLLDYKVTLVSDSSDSEPVEELQEYEREVHGNVASCYVVYHSSLRDRYKFKCRNYMGEGVYVSTLLNGKKVCETTYFPDGTRKHLRLTKLVRESHQAEQFQLPVLSDDPDPAVTAWIVEFRLFEEPESSQPGNVDPSAVASSVEGGPPSRGRRTWEPSPEQWQHPHAVLRFVFSAKPGGCNNPTQQAEDIMANARTFYPPSVALPPVAASESSRSGESRFHERRRDEERKARTAERKARKAVRKEARKAAKEAAKDAAKIAVKAAVRATAQANVSGGLPMQAGTSRQGGGSAQGRRQNVSTRRTGLNWGVYEDNFLEFLQLLQERALEKNSDFKNAQVTGDSDRGAIGSTMDAD</sequence>
<feature type="region of interest" description="Disordered" evidence="1">
    <location>
        <begin position="243"/>
        <end position="283"/>
    </location>
</feature>
<feature type="region of interest" description="Disordered" evidence="1">
    <location>
        <begin position="166"/>
        <end position="199"/>
    </location>
</feature>
<comment type="caution">
    <text evidence="2">The sequence shown here is derived from an EMBL/GenBank/DDBJ whole genome shotgun (WGS) entry which is preliminary data.</text>
</comment>
<dbReference type="GeneID" id="72009787"/>
<protein>
    <submittedName>
        <fullName evidence="2">Uncharacterized protein</fullName>
    </submittedName>
</protein>
<name>A0ABQ8K7S8_9APHY</name>
<keyword evidence="3" id="KW-1185">Reference proteome</keyword>
<evidence type="ECO:0000256" key="1">
    <source>
        <dbReference type="SAM" id="MobiDB-lite"/>
    </source>
</evidence>
<feature type="region of interest" description="Disordered" evidence="1">
    <location>
        <begin position="370"/>
        <end position="393"/>
    </location>
</feature>
<feature type="compositionally biased region" description="Low complexity" evidence="1">
    <location>
        <begin position="243"/>
        <end position="252"/>
    </location>
</feature>
<dbReference type="EMBL" id="JADCUA010000019">
    <property type="protein sequence ID" value="KAH9833208.1"/>
    <property type="molecule type" value="Genomic_DNA"/>
</dbReference>